<reference evidence="5" key="1">
    <citation type="journal article" date="2002" name="Science">
        <title>The draft genome of Ciona intestinalis: insights into chordate and vertebrate origins.</title>
        <authorList>
            <person name="Dehal P."/>
            <person name="Satou Y."/>
            <person name="Campbell R.K."/>
            <person name="Chapman J."/>
            <person name="Degnan B."/>
            <person name="De Tomaso A."/>
            <person name="Davidson B."/>
            <person name="Di Gregorio A."/>
            <person name="Gelpke M."/>
            <person name="Goodstein D.M."/>
            <person name="Harafuji N."/>
            <person name="Hastings K.E."/>
            <person name="Ho I."/>
            <person name="Hotta K."/>
            <person name="Huang W."/>
            <person name="Kawashima T."/>
            <person name="Lemaire P."/>
            <person name="Martinez D."/>
            <person name="Meinertzhagen I.A."/>
            <person name="Necula S."/>
            <person name="Nonaka M."/>
            <person name="Putnam N."/>
            <person name="Rash S."/>
            <person name="Saiga H."/>
            <person name="Satake M."/>
            <person name="Terry A."/>
            <person name="Yamada L."/>
            <person name="Wang H.G."/>
            <person name="Awazu S."/>
            <person name="Azumi K."/>
            <person name="Boore J."/>
            <person name="Branno M."/>
            <person name="Chin-Bow S."/>
            <person name="DeSantis R."/>
            <person name="Doyle S."/>
            <person name="Francino P."/>
            <person name="Keys D.N."/>
            <person name="Haga S."/>
            <person name="Hayashi H."/>
            <person name="Hino K."/>
            <person name="Imai K.S."/>
            <person name="Inaba K."/>
            <person name="Kano S."/>
            <person name="Kobayashi K."/>
            <person name="Kobayashi M."/>
            <person name="Lee B.I."/>
            <person name="Makabe K.W."/>
            <person name="Manohar C."/>
            <person name="Matassi G."/>
            <person name="Medina M."/>
            <person name="Mochizuki Y."/>
            <person name="Mount S."/>
            <person name="Morishita T."/>
            <person name="Miura S."/>
            <person name="Nakayama A."/>
            <person name="Nishizaka S."/>
            <person name="Nomoto H."/>
            <person name="Ohta F."/>
            <person name="Oishi K."/>
            <person name="Rigoutsos I."/>
            <person name="Sano M."/>
            <person name="Sasaki A."/>
            <person name="Sasakura Y."/>
            <person name="Shoguchi E."/>
            <person name="Shin-i T."/>
            <person name="Spagnuolo A."/>
            <person name="Stainier D."/>
            <person name="Suzuki M.M."/>
            <person name="Tassy O."/>
            <person name="Takatori N."/>
            <person name="Tokuoka M."/>
            <person name="Yagi K."/>
            <person name="Yoshizaki F."/>
            <person name="Wada S."/>
            <person name="Zhang C."/>
            <person name="Hyatt P.D."/>
            <person name="Larimer F."/>
            <person name="Detter C."/>
            <person name="Doggett N."/>
            <person name="Glavina T."/>
            <person name="Hawkins T."/>
            <person name="Richardson P."/>
            <person name="Lucas S."/>
            <person name="Kohara Y."/>
            <person name="Levine M."/>
            <person name="Satoh N."/>
            <person name="Rokhsar D.S."/>
        </authorList>
    </citation>
    <scope>NUCLEOTIDE SEQUENCE [LARGE SCALE GENOMIC DNA]</scope>
</reference>
<feature type="chain" id="PRO_5014090292" evidence="3">
    <location>
        <begin position="29"/>
        <end position="202"/>
    </location>
</feature>
<evidence type="ECO:0000256" key="2">
    <source>
        <dbReference type="SAM" id="Phobius"/>
    </source>
</evidence>
<evidence type="ECO:0000256" key="3">
    <source>
        <dbReference type="SAM" id="SignalP"/>
    </source>
</evidence>
<dbReference type="EMBL" id="EAAA01000870">
    <property type="status" value="NOT_ANNOTATED_CDS"/>
    <property type="molecule type" value="Genomic_DNA"/>
</dbReference>
<dbReference type="InParanoid" id="F6VZJ0"/>
<dbReference type="OMA" id="GPIRYCY"/>
<sequence length="202" mass="23142">MNIPYGGQVQYICFIWIWFVELTKQVQCDVICDTGYGPIRYCYGLTAYCCGPHSDQCCWQKIYKLWWFWVVAFVVLSGLFACCGYYCTNNRNPGYDSDESGFNLFRRFRRSSYVPYNRHDEHDEWKPYQQRVSLPPYTPSPNMETASSSVDPNPPQNLPYLEPPPPYSVSVTRPQPAARETDTLLPSAPAEAAASSRIVASQ</sequence>
<keyword evidence="2" id="KW-1133">Transmembrane helix</keyword>
<dbReference type="HOGENOM" id="CLU_1585895_0_0_1"/>
<keyword evidence="2" id="KW-0812">Transmembrane</keyword>
<reference evidence="4" key="2">
    <citation type="journal article" date="2008" name="Genome Biol.">
        <title>Improved genome assembly and evidence-based global gene model set for the chordate Ciona intestinalis: new insight into intron and operon populations.</title>
        <authorList>
            <person name="Satou Y."/>
            <person name="Mineta K."/>
            <person name="Ogasawara M."/>
            <person name="Sasakura Y."/>
            <person name="Shoguchi E."/>
            <person name="Ueno K."/>
            <person name="Yamada L."/>
            <person name="Matsumoto J."/>
            <person name="Wasserscheid J."/>
            <person name="Dewar K."/>
            <person name="Wiley G.B."/>
            <person name="Macmil S.L."/>
            <person name="Roe B.A."/>
            <person name="Zeller R.W."/>
            <person name="Hastings K.E."/>
            <person name="Lemaire P."/>
            <person name="Lindquist E."/>
            <person name="Endo T."/>
            <person name="Hotta K."/>
            <person name="Inaba K."/>
        </authorList>
    </citation>
    <scope>NUCLEOTIDE SEQUENCE [LARGE SCALE GENOMIC DNA]</scope>
    <source>
        <strain evidence="4">wild type</strain>
    </source>
</reference>
<name>F6VZJ0_CIOIN</name>
<accession>A0A1W2W7K7</accession>
<keyword evidence="3" id="KW-0732">Signal</keyword>
<protein>
    <submittedName>
        <fullName evidence="4">Vesicular, overexpressed in cancer, prosurvival protein 1</fullName>
    </submittedName>
</protein>
<keyword evidence="5" id="KW-1185">Reference proteome</keyword>
<evidence type="ECO:0000256" key="1">
    <source>
        <dbReference type="SAM" id="MobiDB-lite"/>
    </source>
</evidence>
<accession>F6VZJ0</accession>
<feature type="signal peptide" evidence="3">
    <location>
        <begin position="1"/>
        <end position="28"/>
    </location>
</feature>
<feature type="compositionally biased region" description="Pro residues" evidence="1">
    <location>
        <begin position="152"/>
        <end position="167"/>
    </location>
</feature>
<keyword evidence="2" id="KW-0472">Membrane</keyword>
<feature type="transmembrane region" description="Helical" evidence="2">
    <location>
        <begin position="66"/>
        <end position="87"/>
    </location>
</feature>
<dbReference type="OrthoDB" id="10639260at2759"/>
<feature type="compositionally biased region" description="Polar residues" evidence="1">
    <location>
        <begin position="140"/>
        <end position="151"/>
    </location>
</feature>
<dbReference type="EMBL" id="EAAA01000871">
    <property type="status" value="NOT_ANNOTATED_CDS"/>
    <property type="molecule type" value="Genomic_DNA"/>
</dbReference>
<feature type="region of interest" description="Disordered" evidence="1">
    <location>
        <begin position="136"/>
        <end position="202"/>
    </location>
</feature>
<dbReference type="KEGG" id="cin:100187440"/>
<dbReference type="GeneID" id="100187440"/>
<organism evidence="4 5">
    <name type="scientific">Ciona intestinalis</name>
    <name type="common">Transparent sea squirt</name>
    <name type="synonym">Ascidia intestinalis</name>
    <dbReference type="NCBI Taxonomy" id="7719"/>
    <lineage>
        <taxon>Eukaryota</taxon>
        <taxon>Metazoa</taxon>
        <taxon>Chordata</taxon>
        <taxon>Tunicata</taxon>
        <taxon>Ascidiacea</taxon>
        <taxon>Phlebobranchia</taxon>
        <taxon>Cionidae</taxon>
        <taxon>Ciona</taxon>
    </lineage>
</organism>
<proteinExistence type="predicted"/>
<dbReference type="EMBL" id="EAAA01000872">
    <property type="status" value="NOT_ANNOTATED_CDS"/>
    <property type="molecule type" value="Genomic_DNA"/>
</dbReference>
<gene>
    <name evidence="4" type="primary">LOC100187440</name>
</gene>
<evidence type="ECO:0000313" key="5">
    <source>
        <dbReference type="Proteomes" id="UP000008144"/>
    </source>
</evidence>
<feature type="compositionally biased region" description="Low complexity" evidence="1">
    <location>
        <begin position="187"/>
        <end position="202"/>
    </location>
</feature>
<dbReference type="Proteomes" id="UP000008144">
    <property type="component" value="Chromosome 12"/>
</dbReference>
<dbReference type="AlphaFoldDB" id="F6VZJ0"/>
<dbReference type="GeneTree" id="ENSGT00390000015728"/>
<reference evidence="4" key="3">
    <citation type="submission" date="2025-08" db="UniProtKB">
        <authorList>
            <consortium name="Ensembl"/>
        </authorList>
    </citation>
    <scope>IDENTIFICATION</scope>
</reference>
<reference evidence="4" key="4">
    <citation type="submission" date="2025-09" db="UniProtKB">
        <authorList>
            <consortium name="Ensembl"/>
        </authorList>
    </citation>
    <scope>IDENTIFICATION</scope>
</reference>
<dbReference type="RefSeq" id="XP_002123393.2">
    <property type="nucleotide sequence ID" value="XM_002123357.4"/>
</dbReference>
<dbReference type="Ensembl" id="ENSCINT00000003123.3">
    <property type="protein sequence ID" value="ENSCINP00000003123.3"/>
    <property type="gene ID" value="ENSCING00000001568.3"/>
</dbReference>
<evidence type="ECO:0000313" key="4">
    <source>
        <dbReference type="Ensembl" id="ENSCINP00000003123.3"/>
    </source>
</evidence>